<dbReference type="InterPro" id="IPR053147">
    <property type="entry name" value="Hsp_HslJ-like"/>
</dbReference>
<feature type="signal peptide" evidence="5">
    <location>
        <begin position="1"/>
        <end position="28"/>
    </location>
</feature>
<feature type="domain" description="DUF306" evidence="6">
    <location>
        <begin position="209"/>
        <end position="310"/>
    </location>
</feature>
<feature type="domain" description="C-type lysozyme inhibitor" evidence="7">
    <location>
        <begin position="41"/>
        <end position="103"/>
    </location>
</feature>
<dbReference type="RefSeq" id="WP_009725496.1">
    <property type="nucleotide sequence ID" value="NZ_APHR01000010.1"/>
</dbReference>
<dbReference type="Gene3D" id="2.40.128.200">
    <property type="match status" value="1"/>
</dbReference>
<evidence type="ECO:0000256" key="2">
    <source>
        <dbReference type="ARBA" id="ARBA00023136"/>
    </source>
</evidence>
<dbReference type="eggNOG" id="COG3650">
    <property type="taxonomic scope" value="Bacteria"/>
</dbReference>
<dbReference type="InterPro" id="IPR036328">
    <property type="entry name" value="MliC_sf"/>
</dbReference>
<dbReference type="InterPro" id="IPR018660">
    <property type="entry name" value="MliC"/>
</dbReference>
<name>M7PJ84_9GAMM</name>
<dbReference type="eggNOG" id="COG3187">
    <property type="taxonomic scope" value="Bacteria"/>
</dbReference>
<evidence type="ECO:0000259" key="7">
    <source>
        <dbReference type="Pfam" id="PF09864"/>
    </source>
</evidence>
<dbReference type="STRING" id="1286106.MPL1_02278"/>
<organism evidence="8 9">
    <name type="scientific">Methylophaga lonarensis MPL</name>
    <dbReference type="NCBI Taxonomy" id="1286106"/>
    <lineage>
        <taxon>Bacteria</taxon>
        <taxon>Pseudomonadati</taxon>
        <taxon>Pseudomonadota</taxon>
        <taxon>Gammaproteobacteria</taxon>
        <taxon>Thiotrichales</taxon>
        <taxon>Piscirickettsiaceae</taxon>
        <taxon>Methylophaga</taxon>
    </lineage>
</organism>
<dbReference type="Proteomes" id="UP000012019">
    <property type="component" value="Unassembled WGS sequence"/>
</dbReference>
<feature type="chain" id="PRO_5004082879" description="Secreted protein containing HslJ-like protein" evidence="5">
    <location>
        <begin position="29"/>
        <end position="344"/>
    </location>
</feature>
<evidence type="ECO:0000256" key="1">
    <source>
        <dbReference type="ARBA" id="ARBA00022729"/>
    </source>
</evidence>
<evidence type="ECO:0000256" key="5">
    <source>
        <dbReference type="SAM" id="SignalP"/>
    </source>
</evidence>
<evidence type="ECO:0000256" key="4">
    <source>
        <dbReference type="ARBA" id="ARBA00023288"/>
    </source>
</evidence>
<dbReference type="PANTHER" id="PTHR35535:SF1">
    <property type="entry name" value="HEAT SHOCK PROTEIN HSLJ"/>
    <property type="match status" value="1"/>
</dbReference>
<evidence type="ECO:0008006" key="10">
    <source>
        <dbReference type="Google" id="ProtNLM"/>
    </source>
</evidence>
<evidence type="ECO:0000256" key="3">
    <source>
        <dbReference type="ARBA" id="ARBA00023139"/>
    </source>
</evidence>
<accession>M7PJ84</accession>
<keyword evidence="3" id="KW-0564">Palmitate</keyword>
<comment type="caution">
    <text evidence="8">The sequence shown here is derived from an EMBL/GenBank/DDBJ whole genome shotgun (WGS) entry which is preliminary data.</text>
</comment>
<evidence type="ECO:0000313" key="9">
    <source>
        <dbReference type="Proteomes" id="UP000012019"/>
    </source>
</evidence>
<dbReference type="PANTHER" id="PTHR35535">
    <property type="entry name" value="HEAT SHOCK PROTEIN HSLJ"/>
    <property type="match status" value="1"/>
</dbReference>
<proteinExistence type="predicted"/>
<sequence>MKPLSKFNKLLLVIAAALILSACSDDVAEPTLAAPEGIQMHCGQQWITVEYSGEEIVLQLGDNSMALQPAMSASGARFESASDDDTVFWSKGNTAQLRWKGQQYPQCVVFGTLAEPFQARGNEPFWSITLHHGQLALLQPGESEQVIAANQQSMDTAGQVLIESDDNSISALVVPGVCNDTMTGMPYPYHVAFNLAGRELKGCGGQPEQLLQGVHWQVVEILNQPLHADSSLSLSFSSDEQLSGDAGCNRFGAQYSLTGEGLDVGALVTTRRACDQALMQQEQTFLDALSQVTGFDVTLDGQLWLLAAEQPVIVAQLHGKHTARLMSVMALLDQDLPPLALVFE</sequence>
<keyword evidence="1 5" id="KW-0732">Signal</keyword>
<keyword evidence="2" id="KW-0472">Membrane</keyword>
<protein>
    <recommendedName>
        <fullName evidence="10">Secreted protein containing HslJ-like protein</fullName>
    </recommendedName>
</protein>
<dbReference type="InterPro" id="IPR005184">
    <property type="entry name" value="DUF306_Meta_HslJ"/>
</dbReference>
<dbReference type="InterPro" id="IPR038670">
    <property type="entry name" value="HslJ-like_sf"/>
</dbReference>
<dbReference type="AlphaFoldDB" id="M7PJ84"/>
<dbReference type="Pfam" id="PF09864">
    <property type="entry name" value="MliC"/>
    <property type="match status" value="1"/>
</dbReference>
<keyword evidence="4" id="KW-0449">Lipoprotein</keyword>
<evidence type="ECO:0000259" key="6">
    <source>
        <dbReference type="Pfam" id="PF03724"/>
    </source>
</evidence>
<dbReference type="PATRIC" id="fig|1286106.3.peg.457"/>
<keyword evidence="9" id="KW-1185">Reference proteome</keyword>
<dbReference type="EMBL" id="APHR01000010">
    <property type="protein sequence ID" value="EMR13950.1"/>
    <property type="molecule type" value="Genomic_DNA"/>
</dbReference>
<dbReference type="Gene3D" id="2.40.128.270">
    <property type="match status" value="1"/>
</dbReference>
<gene>
    <name evidence="8" type="ORF">MPL1_02278</name>
</gene>
<dbReference type="OrthoDB" id="5348860at2"/>
<reference evidence="8 9" key="1">
    <citation type="journal article" date="2013" name="Genome Announc.">
        <title>Draft Genome Sequence of Methylophaga lonarensis MPLT, a Haloalkaliphilic (Non-Methane-Utilizing) Methylotroph.</title>
        <authorList>
            <person name="Shetty S.A."/>
            <person name="Marathe N.P."/>
            <person name="Munot H."/>
            <person name="Antony C.P."/>
            <person name="Dhotre D.P."/>
            <person name="Murrell J.C."/>
            <person name="Shouche Y.S."/>
        </authorList>
    </citation>
    <scope>NUCLEOTIDE SEQUENCE [LARGE SCALE GENOMIC DNA]</scope>
    <source>
        <strain evidence="8 9">MPL</strain>
    </source>
</reference>
<dbReference type="PROSITE" id="PS51257">
    <property type="entry name" value="PROKAR_LIPOPROTEIN"/>
    <property type="match status" value="1"/>
</dbReference>
<dbReference type="Pfam" id="PF03724">
    <property type="entry name" value="META"/>
    <property type="match status" value="1"/>
</dbReference>
<dbReference type="SUPFAM" id="SSF141488">
    <property type="entry name" value="YdhA-like"/>
    <property type="match status" value="1"/>
</dbReference>
<evidence type="ECO:0000313" key="8">
    <source>
        <dbReference type="EMBL" id="EMR13950.1"/>
    </source>
</evidence>